<dbReference type="Proteomes" id="UP000219452">
    <property type="component" value="Unassembled WGS sequence"/>
</dbReference>
<proteinExistence type="inferred from homology"/>
<feature type="domain" description="RNA polymerase sigma factor 70 region 4 type 2" evidence="6">
    <location>
        <begin position="153"/>
        <end position="201"/>
    </location>
</feature>
<keyword evidence="8" id="KW-1185">Reference proteome</keyword>
<evidence type="ECO:0000256" key="4">
    <source>
        <dbReference type="ARBA" id="ARBA00023163"/>
    </source>
</evidence>
<evidence type="ECO:0000313" key="7">
    <source>
        <dbReference type="EMBL" id="SOD90338.1"/>
    </source>
</evidence>
<dbReference type="Pfam" id="PF04542">
    <property type="entry name" value="Sigma70_r2"/>
    <property type="match status" value="1"/>
</dbReference>
<dbReference type="EMBL" id="OCNH01000002">
    <property type="protein sequence ID" value="SOD90338.1"/>
    <property type="molecule type" value="Genomic_DNA"/>
</dbReference>
<dbReference type="NCBIfam" id="TIGR02985">
    <property type="entry name" value="Sig70_bacteroi1"/>
    <property type="match status" value="1"/>
</dbReference>
<evidence type="ECO:0000256" key="1">
    <source>
        <dbReference type="ARBA" id="ARBA00010641"/>
    </source>
</evidence>
<reference evidence="8" key="1">
    <citation type="submission" date="2017-09" db="EMBL/GenBank/DDBJ databases">
        <authorList>
            <person name="Varghese N."/>
            <person name="Submissions S."/>
        </authorList>
    </citation>
    <scope>NUCLEOTIDE SEQUENCE [LARGE SCALE GENOMIC DNA]</scope>
    <source>
        <strain evidence="8">DSM 29961</strain>
    </source>
</reference>
<dbReference type="NCBIfam" id="TIGR02937">
    <property type="entry name" value="sigma70-ECF"/>
    <property type="match status" value="1"/>
</dbReference>
<evidence type="ECO:0000256" key="3">
    <source>
        <dbReference type="ARBA" id="ARBA00023082"/>
    </source>
</evidence>
<dbReference type="InterPro" id="IPR036388">
    <property type="entry name" value="WH-like_DNA-bd_sf"/>
</dbReference>
<accession>A0A286G4C3</accession>
<evidence type="ECO:0000259" key="5">
    <source>
        <dbReference type="Pfam" id="PF04542"/>
    </source>
</evidence>
<dbReference type="InterPro" id="IPR007627">
    <property type="entry name" value="RNA_pol_sigma70_r2"/>
</dbReference>
<dbReference type="InterPro" id="IPR039425">
    <property type="entry name" value="RNA_pol_sigma-70-like"/>
</dbReference>
<evidence type="ECO:0000259" key="6">
    <source>
        <dbReference type="Pfam" id="PF08281"/>
    </source>
</evidence>
<name>A0A286G4C3_9BACT</name>
<dbReference type="InterPro" id="IPR014284">
    <property type="entry name" value="RNA_pol_sigma-70_dom"/>
</dbReference>
<dbReference type="Pfam" id="PF08281">
    <property type="entry name" value="Sigma70_r4_2"/>
    <property type="match status" value="1"/>
</dbReference>
<dbReference type="GO" id="GO:0016987">
    <property type="term" value="F:sigma factor activity"/>
    <property type="evidence" value="ECO:0007669"/>
    <property type="project" value="UniProtKB-KW"/>
</dbReference>
<evidence type="ECO:0000313" key="8">
    <source>
        <dbReference type="Proteomes" id="UP000219452"/>
    </source>
</evidence>
<dbReference type="AlphaFoldDB" id="A0A286G4C3"/>
<sequence length="225" mass="26521">MQLISTWQTYDAVIDSVPLSTMDASAPDELEPLATDKELFIRRTFKTDVRLGCELLFRQHYVFLCSHAVRFVGSKAVAEDLVADMFCQFYEQQIFSTITTSYRAYLYKTIRNRAYNYIRQTFQRDVSLDEAQYQATKEHQQPDAITQYDELYQDVEKAIESLPVQRRRIYLMYRFEGKKYGEIAGELGLSVRTIEVHIRLASHSLRELLKDRWFLLSIGILFDFF</sequence>
<dbReference type="InterPro" id="IPR013325">
    <property type="entry name" value="RNA_pol_sigma_r2"/>
</dbReference>
<dbReference type="Gene3D" id="1.10.1740.10">
    <property type="match status" value="1"/>
</dbReference>
<dbReference type="GO" id="GO:0003677">
    <property type="term" value="F:DNA binding"/>
    <property type="evidence" value="ECO:0007669"/>
    <property type="project" value="InterPro"/>
</dbReference>
<evidence type="ECO:0000256" key="2">
    <source>
        <dbReference type="ARBA" id="ARBA00023015"/>
    </source>
</evidence>
<organism evidence="7 8">
    <name type="scientific">Spirosoma fluviale</name>
    <dbReference type="NCBI Taxonomy" id="1597977"/>
    <lineage>
        <taxon>Bacteria</taxon>
        <taxon>Pseudomonadati</taxon>
        <taxon>Bacteroidota</taxon>
        <taxon>Cytophagia</taxon>
        <taxon>Cytophagales</taxon>
        <taxon>Cytophagaceae</taxon>
        <taxon>Spirosoma</taxon>
    </lineage>
</organism>
<keyword evidence="4" id="KW-0804">Transcription</keyword>
<dbReference type="InterPro" id="IPR013249">
    <property type="entry name" value="RNA_pol_sigma70_r4_t2"/>
</dbReference>
<dbReference type="InterPro" id="IPR013324">
    <property type="entry name" value="RNA_pol_sigma_r3/r4-like"/>
</dbReference>
<feature type="domain" description="RNA polymerase sigma-70 region 2" evidence="5">
    <location>
        <begin position="56"/>
        <end position="120"/>
    </location>
</feature>
<dbReference type="Gene3D" id="1.10.10.10">
    <property type="entry name" value="Winged helix-like DNA-binding domain superfamily/Winged helix DNA-binding domain"/>
    <property type="match status" value="1"/>
</dbReference>
<gene>
    <name evidence="7" type="ORF">SAMN06269250_3382</name>
</gene>
<dbReference type="InterPro" id="IPR014327">
    <property type="entry name" value="RNA_pol_sigma70_bacteroid"/>
</dbReference>
<comment type="similarity">
    <text evidence="1">Belongs to the sigma-70 factor family. ECF subfamily.</text>
</comment>
<dbReference type="GO" id="GO:0006352">
    <property type="term" value="P:DNA-templated transcription initiation"/>
    <property type="evidence" value="ECO:0007669"/>
    <property type="project" value="InterPro"/>
</dbReference>
<dbReference type="SUPFAM" id="SSF88946">
    <property type="entry name" value="Sigma2 domain of RNA polymerase sigma factors"/>
    <property type="match status" value="1"/>
</dbReference>
<keyword evidence="2" id="KW-0805">Transcription regulation</keyword>
<dbReference type="SUPFAM" id="SSF88659">
    <property type="entry name" value="Sigma3 and sigma4 domains of RNA polymerase sigma factors"/>
    <property type="match status" value="1"/>
</dbReference>
<keyword evidence="3" id="KW-0731">Sigma factor</keyword>
<protein>
    <submittedName>
        <fullName evidence="7">RNA polymerase sigma-70 factor, ECF subfamily</fullName>
    </submittedName>
</protein>
<dbReference type="PANTHER" id="PTHR43133">
    <property type="entry name" value="RNA POLYMERASE ECF-TYPE SIGMA FACTO"/>
    <property type="match status" value="1"/>
</dbReference>
<dbReference type="PANTHER" id="PTHR43133:SF46">
    <property type="entry name" value="RNA POLYMERASE SIGMA-70 FACTOR ECF SUBFAMILY"/>
    <property type="match status" value="1"/>
</dbReference>